<keyword evidence="4" id="KW-1185">Reference proteome</keyword>
<dbReference type="EMBL" id="FPJW01000001">
    <property type="protein sequence ID" value="SFX04840.1"/>
    <property type="molecule type" value="Genomic_DNA"/>
</dbReference>
<reference evidence="3 4" key="1">
    <citation type="submission" date="2016-11" db="EMBL/GenBank/DDBJ databases">
        <authorList>
            <person name="Jaros S."/>
            <person name="Januszkiewicz K."/>
            <person name="Wedrychowicz H."/>
        </authorList>
    </citation>
    <scope>NUCLEOTIDE SEQUENCE [LARGE SCALE GENOMIC DNA]</scope>
    <source>
        <strain evidence="3 4">DSM 21637</strain>
    </source>
</reference>
<dbReference type="Gene3D" id="3.40.50.150">
    <property type="entry name" value="Vaccinia Virus protein VP39"/>
    <property type="match status" value="1"/>
</dbReference>
<dbReference type="Proteomes" id="UP000182350">
    <property type="component" value="Unassembled WGS sequence"/>
</dbReference>
<dbReference type="CDD" id="cd02440">
    <property type="entry name" value="AdoMet_MTases"/>
    <property type="match status" value="1"/>
</dbReference>
<evidence type="ECO:0000313" key="4">
    <source>
        <dbReference type="Proteomes" id="UP000182350"/>
    </source>
</evidence>
<dbReference type="OrthoDB" id="529208at2"/>
<dbReference type="InterPro" id="IPR029063">
    <property type="entry name" value="SAM-dependent_MTases_sf"/>
</dbReference>
<dbReference type="RefSeq" id="WP_072324572.1">
    <property type="nucleotide sequence ID" value="NZ_FPJW01000001.1"/>
</dbReference>
<dbReference type="SUPFAM" id="SSF53335">
    <property type="entry name" value="S-adenosyl-L-methionine-dependent methyltransferases"/>
    <property type="match status" value="1"/>
</dbReference>
<dbReference type="GO" id="GO:0008757">
    <property type="term" value="F:S-adenosylmethionine-dependent methyltransferase activity"/>
    <property type="evidence" value="ECO:0007669"/>
    <property type="project" value="InterPro"/>
</dbReference>
<evidence type="ECO:0000259" key="2">
    <source>
        <dbReference type="Pfam" id="PF08241"/>
    </source>
</evidence>
<dbReference type="AlphaFoldDB" id="A0A1K1TWD8"/>
<keyword evidence="1 3" id="KW-0808">Transferase</keyword>
<accession>A0A1K1TWD8</accession>
<dbReference type="PANTHER" id="PTHR44068:SF11">
    <property type="entry name" value="GERANYL DIPHOSPHATE 2-C-METHYLTRANSFERASE"/>
    <property type="match status" value="1"/>
</dbReference>
<protein>
    <submittedName>
        <fullName evidence="3">Methyltransferase domain-containing protein</fullName>
    </submittedName>
</protein>
<evidence type="ECO:0000256" key="1">
    <source>
        <dbReference type="ARBA" id="ARBA00022679"/>
    </source>
</evidence>
<keyword evidence="3" id="KW-0489">Methyltransferase</keyword>
<dbReference type="Pfam" id="PF08241">
    <property type="entry name" value="Methyltransf_11"/>
    <property type="match status" value="1"/>
</dbReference>
<proteinExistence type="predicted"/>
<gene>
    <name evidence="3" type="ORF">SAMN02745752_00340</name>
</gene>
<evidence type="ECO:0000313" key="3">
    <source>
        <dbReference type="EMBL" id="SFX04840.1"/>
    </source>
</evidence>
<name>A0A1K1TWD8_9GAMM</name>
<dbReference type="InterPro" id="IPR013216">
    <property type="entry name" value="Methyltransf_11"/>
</dbReference>
<dbReference type="InterPro" id="IPR050447">
    <property type="entry name" value="Erg6_SMT_methyltransf"/>
</dbReference>
<sequence>MSDYAKQLNHHYADDHLAARLREALIAEGLNPEQLTLDNIAAIDQLHVGGRKASRELADQAEFLPGQQVLDLGCGTGGASRLLVAEYGVQVVGVDITQAFVQVAEWLTSATGLTPRCHFLQADALNLPLPDQHFDAVWCQHTLMNLPDLHRALQEIHRVLKPGGKLLLHEILRGENNEPLAYPVPWSDEGNNSHLHSPDALTSALQQAGFRLHSHQDISEQAIHWREKHTEREARGQTGILTPQLIFGPRFLKMGKNLHLNLAQHKIRLIEGIYMASS</sequence>
<dbReference type="GO" id="GO:0032259">
    <property type="term" value="P:methylation"/>
    <property type="evidence" value="ECO:0007669"/>
    <property type="project" value="UniProtKB-KW"/>
</dbReference>
<organism evidence="3 4">
    <name type="scientific">Marinospirillum alkaliphilum DSM 21637</name>
    <dbReference type="NCBI Taxonomy" id="1122209"/>
    <lineage>
        <taxon>Bacteria</taxon>
        <taxon>Pseudomonadati</taxon>
        <taxon>Pseudomonadota</taxon>
        <taxon>Gammaproteobacteria</taxon>
        <taxon>Oceanospirillales</taxon>
        <taxon>Oceanospirillaceae</taxon>
        <taxon>Marinospirillum</taxon>
    </lineage>
</organism>
<dbReference type="PANTHER" id="PTHR44068">
    <property type="entry name" value="ZGC:194242"/>
    <property type="match status" value="1"/>
</dbReference>
<feature type="domain" description="Methyltransferase type 11" evidence="2">
    <location>
        <begin position="70"/>
        <end position="167"/>
    </location>
</feature>
<dbReference type="STRING" id="1122209.SAMN02745752_00340"/>